<proteinExistence type="predicted"/>
<keyword evidence="2" id="KW-0812">Transmembrane</keyword>
<reference evidence="3 4" key="1">
    <citation type="submission" date="2018-10" db="EMBL/GenBank/DDBJ databases">
        <title>Aeromicrobium sp. 9W16Y-2 whole genome shotgun sequence.</title>
        <authorList>
            <person name="Li F."/>
        </authorList>
    </citation>
    <scope>NUCLEOTIDE SEQUENCE [LARGE SCALE GENOMIC DNA]</scope>
    <source>
        <strain evidence="3 4">9W16Y-2</strain>
    </source>
</reference>
<comment type="caution">
    <text evidence="3">The sequence shown here is derived from an EMBL/GenBank/DDBJ whole genome shotgun (WGS) entry which is preliminary data.</text>
</comment>
<accession>A0A3L8PJ77</accession>
<organism evidence="3 4">
    <name type="scientific">Aeromicrobium phragmitis</name>
    <dbReference type="NCBI Taxonomy" id="2478914"/>
    <lineage>
        <taxon>Bacteria</taxon>
        <taxon>Bacillati</taxon>
        <taxon>Actinomycetota</taxon>
        <taxon>Actinomycetes</taxon>
        <taxon>Propionibacteriales</taxon>
        <taxon>Nocardioidaceae</taxon>
        <taxon>Aeromicrobium</taxon>
    </lineage>
</organism>
<dbReference type="AlphaFoldDB" id="A0A3L8PJ77"/>
<keyword evidence="2" id="KW-1133">Transmembrane helix</keyword>
<sequence length="162" mass="17265">MPSSVDVVVLGVAAVLAVVALVAALVALRAVREVKALRASTAPVRASGEPEQHGGQDLEVRPAEASLVAPASAPEARIIEGRVIVPPTQEQLVAAQMTRPSVRIAIVVAGVMHALRPESRDRIGGLMRREYRQRRRARQRAARRAARVAPPPPGQTDGWMSS</sequence>
<evidence type="ECO:0000313" key="4">
    <source>
        <dbReference type="Proteomes" id="UP000282515"/>
    </source>
</evidence>
<feature type="transmembrane region" description="Helical" evidence="2">
    <location>
        <begin position="6"/>
        <end position="28"/>
    </location>
</feature>
<gene>
    <name evidence="3" type="ORF">D9V41_11670</name>
</gene>
<dbReference type="Proteomes" id="UP000282515">
    <property type="component" value="Unassembled WGS sequence"/>
</dbReference>
<keyword evidence="2" id="KW-0472">Membrane</keyword>
<keyword evidence="4" id="KW-1185">Reference proteome</keyword>
<dbReference type="RefSeq" id="WP_121794747.1">
    <property type="nucleotide sequence ID" value="NZ_RDBF01000008.1"/>
</dbReference>
<evidence type="ECO:0000256" key="1">
    <source>
        <dbReference type="SAM" id="MobiDB-lite"/>
    </source>
</evidence>
<protein>
    <submittedName>
        <fullName evidence="3">Uncharacterized protein</fullName>
    </submittedName>
</protein>
<feature type="region of interest" description="Disordered" evidence="1">
    <location>
        <begin position="126"/>
        <end position="162"/>
    </location>
</feature>
<evidence type="ECO:0000256" key="2">
    <source>
        <dbReference type="SAM" id="Phobius"/>
    </source>
</evidence>
<evidence type="ECO:0000313" key="3">
    <source>
        <dbReference type="EMBL" id="RLV55407.1"/>
    </source>
</evidence>
<feature type="compositionally biased region" description="Basic residues" evidence="1">
    <location>
        <begin position="131"/>
        <end position="146"/>
    </location>
</feature>
<dbReference type="OrthoDB" id="3748934at2"/>
<name>A0A3L8PJ77_9ACTN</name>
<dbReference type="EMBL" id="RDBF01000008">
    <property type="protein sequence ID" value="RLV55407.1"/>
    <property type="molecule type" value="Genomic_DNA"/>
</dbReference>